<evidence type="ECO:0000256" key="1">
    <source>
        <dbReference type="SAM" id="MobiDB-lite"/>
    </source>
</evidence>
<dbReference type="SUPFAM" id="SSF50939">
    <property type="entry name" value="Sialidases"/>
    <property type="match status" value="1"/>
</dbReference>
<gene>
    <name evidence="3" type="ORF">NXT3_CH01851</name>
</gene>
<dbReference type="InterPro" id="IPR036278">
    <property type="entry name" value="Sialidase_sf"/>
</dbReference>
<dbReference type="GO" id="GO:0016996">
    <property type="term" value="F:endo-alpha-(2,8)-sialidase activity"/>
    <property type="evidence" value="ECO:0007669"/>
    <property type="project" value="InterPro"/>
</dbReference>
<dbReference type="AlphaFoldDB" id="A0A2L0H6M7"/>
<dbReference type="EMBL" id="CP024307">
    <property type="protein sequence ID" value="AUX76419.1"/>
    <property type="molecule type" value="Genomic_DNA"/>
</dbReference>
<dbReference type="Proteomes" id="UP000239340">
    <property type="component" value="Chromosome"/>
</dbReference>
<feature type="region of interest" description="Disordered" evidence="1">
    <location>
        <begin position="1"/>
        <end position="20"/>
    </location>
</feature>
<sequence length="773" mass="82961">MAKTASEIWADGPSSDPYQPPKDEIREWGGRLETGGWSFGTKALAQAASVPADIHVINLLGGTSVGDGQGGQYIDTNNGSSDTFTTVAPSARTWYRAEDVGVDRLSNEAAIRNWLDPLKNFNANGTTDDTANFAALEAVMTGREIDCKGLVFKVTAIPTGNNYRHGFFAKSNGEATNPKDVLYPMEGTFVAESYKLTSSRRHDGWPQDKWHEYDGVIFAVWNQGSTHSSDDLHVCMARSYDGGRTFIDFERLFQKTGLTGGVTSWAAGIVDGQQVVIVRESETATEHRLYCRRVGQKKKITATLSSPASGTAGWELIFSRHGCRSGNKIKFNANVSIGGTTIVAGTEYTVSSGSATRIVFTGPSSSSAQTIAGDYVIEFVESGWTEINWTGVALGTHLVNTSADQTGQPTMFHSFAGVPASGGDFYTCVHGGAATAGPTLIMITDLLSNSPTLAKYNKITTANRVEATLDYDEADGYLYGFGRTQFTDQSPLAWWSSDGGDTFNTNIGGPVGALQYSPFPCKIVGDTIYAYGSANRAGTDDVSGNYVKTEVPLYLFRGSKSAFRTNYWAALQMIEIGTAYKYSDYAGLNVVGVGSMVVFNGNLILAHSTDNEDPGLGTGIPDIEMVRIRLEDEVIEDHGYQKLVGRSISGGVPALATYDKLYAERVVGSSTFQAVALINSDGTITSNRGGFGVTCTKVGTGDYTVTITNPKATTLYFPFVQPVGSGARRHEVLSLAAGSFNVKTFGYNNATPTDSAFVVGVIMLEDWTRTSWT</sequence>
<accession>A0A2L0H6M7</accession>
<dbReference type="Pfam" id="PF12217">
    <property type="entry name" value="End_beta_propel"/>
    <property type="match status" value="1"/>
</dbReference>
<dbReference type="Gene3D" id="2.120.10.10">
    <property type="match status" value="2"/>
</dbReference>
<evidence type="ECO:0000259" key="2">
    <source>
        <dbReference type="Pfam" id="PF12217"/>
    </source>
</evidence>
<protein>
    <submittedName>
        <fullName evidence="3">Bacteriophage endosialidase protein</fullName>
    </submittedName>
</protein>
<dbReference type="InterPro" id="IPR024428">
    <property type="entry name" value="Endosialidase_beta_prop"/>
</dbReference>
<evidence type="ECO:0000313" key="4">
    <source>
        <dbReference type="Proteomes" id="UP000239340"/>
    </source>
</evidence>
<dbReference type="RefSeq" id="WP_104839230.1">
    <property type="nucleotide sequence ID" value="NZ_CP024307.1"/>
</dbReference>
<reference evidence="3 4" key="1">
    <citation type="submission" date="2017-10" db="EMBL/GenBank/DDBJ databases">
        <title>Analysis of the genome sequences of Rhizobium populations associated to common bean (phaseolus vulgaris).</title>
        <authorList>
            <person name="Bustos P."/>
            <person name="Santamaria R.I."/>
            <person name="Miranda-Sanchez F."/>
            <person name="Perez-Carrascal O."/>
            <person name="Juarez S."/>
            <person name="Lozano L."/>
            <person name="Martinez-Flores I."/>
            <person name="Vinuesa P."/>
            <person name="Martinez-Romero E."/>
            <person name="Cevallos M.A."/>
            <person name="Romero D."/>
            <person name="Davila G."/>
            <person name="Gonzalez V."/>
        </authorList>
    </citation>
    <scope>NUCLEOTIDE SEQUENCE [LARGE SCALE GENOMIC DNA]</scope>
    <source>
        <strain evidence="3 4">NXT3</strain>
    </source>
</reference>
<proteinExistence type="predicted"/>
<evidence type="ECO:0000313" key="3">
    <source>
        <dbReference type="EMBL" id="AUX76419.1"/>
    </source>
</evidence>
<organism evidence="3 4">
    <name type="scientific">Rhizobium fredii</name>
    <name type="common">Sinorhizobium fredii</name>
    <dbReference type="NCBI Taxonomy" id="380"/>
    <lineage>
        <taxon>Bacteria</taxon>
        <taxon>Pseudomonadati</taxon>
        <taxon>Pseudomonadota</taxon>
        <taxon>Alphaproteobacteria</taxon>
        <taxon>Hyphomicrobiales</taxon>
        <taxon>Rhizobiaceae</taxon>
        <taxon>Sinorhizobium/Ensifer group</taxon>
        <taxon>Sinorhizobium</taxon>
    </lineage>
</organism>
<feature type="domain" description="Endosialidase beta-propeller" evidence="2">
    <location>
        <begin position="192"/>
        <end position="603"/>
    </location>
</feature>
<name>A0A2L0H6M7_RHIFR</name>